<proteinExistence type="predicted"/>
<dbReference type="EMBL" id="JEOB01000004">
    <property type="protein sequence ID" value="EXM38746.1"/>
    <property type="molecule type" value="Genomic_DNA"/>
</dbReference>
<feature type="chain" id="PRO_5014213850" description="Lipoprotein" evidence="2">
    <location>
        <begin position="28"/>
        <end position="77"/>
    </location>
</feature>
<evidence type="ECO:0000313" key="3">
    <source>
        <dbReference type="EMBL" id="EXM38746.1"/>
    </source>
</evidence>
<dbReference type="PROSITE" id="PS51257">
    <property type="entry name" value="PROKAR_LIPOPROTEIN"/>
    <property type="match status" value="1"/>
</dbReference>
<feature type="region of interest" description="Disordered" evidence="1">
    <location>
        <begin position="29"/>
        <end position="77"/>
    </location>
</feature>
<feature type="signal peptide" evidence="2">
    <location>
        <begin position="1"/>
        <end position="27"/>
    </location>
</feature>
<feature type="compositionally biased region" description="Acidic residues" evidence="1">
    <location>
        <begin position="47"/>
        <end position="77"/>
    </location>
</feature>
<reference evidence="4 5" key="1">
    <citation type="submission" date="2013-06" db="EMBL/GenBank/DDBJ databases">
        <title>Rumen cellulosomics: divergent fiber-degrading strategies revealed by comparative genome-wide analysis of six Ruminococcal strains.</title>
        <authorList>
            <person name="Dassa B."/>
            <person name="Borovok I."/>
            <person name="Lamed R."/>
            <person name="Flint H."/>
            <person name="Yeoman C.J."/>
            <person name="White B."/>
            <person name="Bayer E.A."/>
        </authorList>
    </citation>
    <scope>NUCLEOTIDE SEQUENCE [LARGE SCALE GENOMIC DNA]</scope>
    <source>
        <strain evidence="4 5">SY3</strain>
    </source>
</reference>
<dbReference type="AlphaFoldDB" id="A0A011VX06"/>
<protein>
    <recommendedName>
        <fullName evidence="6">Lipoprotein</fullName>
    </recommendedName>
</protein>
<dbReference type="RefSeq" id="WP_024858467.1">
    <property type="nucleotide sequence ID" value="NZ_JEOB01000003.1"/>
</dbReference>
<evidence type="ECO:0000313" key="4">
    <source>
        <dbReference type="EMBL" id="EXM39133.1"/>
    </source>
</evidence>
<evidence type="ECO:0000256" key="2">
    <source>
        <dbReference type="SAM" id="SignalP"/>
    </source>
</evidence>
<comment type="caution">
    <text evidence="4">The sequence shown here is derived from an EMBL/GenBank/DDBJ whole genome shotgun (WGS) entry which is preliminary data.</text>
</comment>
<evidence type="ECO:0008006" key="6">
    <source>
        <dbReference type="Google" id="ProtNLM"/>
    </source>
</evidence>
<dbReference type="PATRIC" id="fig|1341156.4.peg.2129"/>
<evidence type="ECO:0000256" key="1">
    <source>
        <dbReference type="SAM" id="MobiDB-lite"/>
    </source>
</evidence>
<gene>
    <name evidence="4" type="ORF">RASY3_10925</name>
    <name evidence="3" type="ORF">RASY3_19615</name>
</gene>
<sequence>MNKKIGMVMVIAAAVAAMTMASCGKKAEEKANDSKPAAQAVSGDVVVTDDETTDADDETTTEEETVTAEETVESAAE</sequence>
<evidence type="ECO:0000313" key="5">
    <source>
        <dbReference type="Proteomes" id="UP000021369"/>
    </source>
</evidence>
<keyword evidence="5" id="KW-1185">Reference proteome</keyword>
<accession>A0A011VX06</accession>
<keyword evidence="2" id="KW-0732">Signal</keyword>
<name>A0A011VX06_RUMAL</name>
<dbReference type="Proteomes" id="UP000021369">
    <property type="component" value="Unassembled WGS sequence"/>
</dbReference>
<organism evidence="4 5">
    <name type="scientific">Ruminococcus albus SY3</name>
    <dbReference type="NCBI Taxonomy" id="1341156"/>
    <lineage>
        <taxon>Bacteria</taxon>
        <taxon>Bacillati</taxon>
        <taxon>Bacillota</taxon>
        <taxon>Clostridia</taxon>
        <taxon>Eubacteriales</taxon>
        <taxon>Oscillospiraceae</taxon>
        <taxon>Ruminococcus</taxon>
    </lineage>
</organism>
<dbReference type="EMBL" id="JEOB01000003">
    <property type="protein sequence ID" value="EXM39133.1"/>
    <property type="molecule type" value="Genomic_DNA"/>
</dbReference>